<dbReference type="InterPro" id="IPR002446">
    <property type="entry name" value="Lipocalin_bac"/>
</dbReference>
<feature type="domain" description="Lipocalin/cytosolic fatty-acid binding" evidence="3">
    <location>
        <begin position="29"/>
        <end position="167"/>
    </location>
</feature>
<dbReference type="InterPro" id="IPR022271">
    <property type="entry name" value="Lipocalin_ApoD"/>
</dbReference>
<comment type="function">
    <text evidence="2">Involved in the storage or transport of lipids necessary for membrane maintenance under stressful conditions. Displays a binding preference for lysophospholipids.</text>
</comment>
<sequence length="168" mass="19045">MRILLLCIVGLLAGCTGMPEGVTPVKNFDSERYLGTWYEIARLDHSFEQGLEQVSAEYQQRDDGGLRVINRGIDAQSGEQKEAQGKAYFVNGEQEGHLKVSFFGPFYSSYVVFELGDNYEYAFISGYNHDYLWLLARQSEVSPQLKTQFVARAKALGFATEDLIWVKH</sequence>
<dbReference type="InterPro" id="IPR000566">
    <property type="entry name" value="Lipocln_cytosolic_FA-bd_dom"/>
</dbReference>
<gene>
    <name evidence="4" type="ORF">ACFQ1C_10495</name>
</gene>
<dbReference type="InterPro" id="IPR022272">
    <property type="entry name" value="Lipocalin_CS"/>
</dbReference>
<dbReference type="RefSeq" id="WP_379558560.1">
    <property type="nucleotide sequence ID" value="NZ_JBHTJS010000036.1"/>
</dbReference>
<evidence type="ECO:0000259" key="3">
    <source>
        <dbReference type="Pfam" id="PF08212"/>
    </source>
</evidence>
<name>A0ABW3KID5_9GAMM</name>
<dbReference type="InterPro" id="IPR047202">
    <property type="entry name" value="Lipocalin_Blc-like_dom"/>
</dbReference>
<comment type="caution">
    <text evidence="4">The sequence shown here is derived from an EMBL/GenBank/DDBJ whole genome shotgun (WGS) entry which is preliminary data.</text>
</comment>
<proteinExistence type="inferred from homology"/>
<keyword evidence="2" id="KW-0998">Cell outer membrane</keyword>
<dbReference type="PANTHER" id="PTHR10612">
    <property type="entry name" value="APOLIPOPROTEIN D"/>
    <property type="match status" value="1"/>
</dbReference>
<dbReference type="SUPFAM" id="SSF50814">
    <property type="entry name" value="Lipocalins"/>
    <property type="match status" value="1"/>
</dbReference>
<evidence type="ECO:0000313" key="5">
    <source>
        <dbReference type="Proteomes" id="UP001597048"/>
    </source>
</evidence>
<dbReference type="Proteomes" id="UP001597048">
    <property type="component" value="Unassembled WGS sequence"/>
</dbReference>
<keyword evidence="2" id="KW-0472">Membrane</keyword>
<dbReference type="PANTHER" id="PTHR10612:SF34">
    <property type="entry name" value="APOLIPOPROTEIN D"/>
    <property type="match status" value="1"/>
</dbReference>
<dbReference type="Pfam" id="PF08212">
    <property type="entry name" value="Lipocalin_2"/>
    <property type="match status" value="1"/>
</dbReference>
<keyword evidence="2" id="KW-0446">Lipid-binding</keyword>
<keyword evidence="2" id="KW-0449">Lipoprotein</keyword>
<comment type="subunit">
    <text evidence="2">Homodimer.</text>
</comment>
<reference evidence="5" key="1">
    <citation type="journal article" date="2019" name="Int. J. Syst. Evol. Microbiol.">
        <title>The Global Catalogue of Microorganisms (GCM) 10K type strain sequencing project: providing services to taxonomists for standard genome sequencing and annotation.</title>
        <authorList>
            <consortium name="The Broad Institute Genomics Platform"/>
            <consortium name="The Broad Institute Genome Sequencing Center for Infectious Disease"/>
            <person name="Wu L."/>
            <person name="Ma J."/>
        </authorList>
    </citation>
    <scope>NUCLEOTIDE SEQUENCE [LARGE SCALE GENOMIC DNA]</scope>
    <source>
        <strain evidence="5">CCUG 60525</strain>
    </source>
</reference>
<organism evidence="4 5">
    <name type="scientific">Oceanisphaera ostreae</name>
    <dbReference type="NCBI Taxonomy" id="914151"/>
    <lineage>
        <taxon>Bacteria</taxon>
        <taxon>Pseudomonadati</taxon>
        <taxon>Pseudomonadota</taxon>
        <taxon>Gammaproteobacteria</taxon>
        <taxon>Aeromonadales</taxon>
        <taxon>Aeromonadaceae</taxon>
        <taxon>Oceanisphaera</taxon>
    </lineage>
</organism>
<keyword evidence="5" id="KW-1185">Reference proteome</keyword>
<accession>A0ABW3KID5</accession>
<dbReference type="InterPro" id="IPR012674">
    <property type="entry name" value="Calycin"/>
</dbReference>
<dbReference type="PROSITE" id="PS51257">
    <property type="entry name" value="PROKAR_LIPOPROTEIN"/>
    <property type="match status" value="1"/>
</dbReference>
<protein>
    <recommendedName>
        <fullName evidence="2">Outer membrane lipoprotein Blc</fullName>
    </recommendedName>
</protein>
<comment type="similarity">
    <text evidence="1 2">Belongs to the calycin superfamily. Lipocalin family.</text>
</comment>
<evidence type="ECO:0000256" key="2">
    <source>
        <dbReference type="PIRNR" id="PIRNR036893"/>
    </source>
</evidence>
<evidence type="ECO:0000313" key="4">
    <source>
        <dbReference type="EMBL" id="MFD1008582.1"/>
    </source>
</evidence>
<dbReference type="PROSITE" id="PS00213">
    <property type="entry name" value="LIPOCALIN"/>
    <property type="match status" value="1"/>
</dbReference>
<dbReference type="EMBL" id="JBHTJS010000036">
    <property type="protein sequence ID" value="MFD1008582.1"/>
    <property type="molecule type" value="Genomic_DNA"/>
</dbReference>
<dbReference type="PIRSF" id="PIRSF036893">
    <property type="entry name" value="Lipocalin_ApoD"/>
    <property type="match status" value="1"/>
</dbReference>
<evidence type="ECO:0000256" key="1">
    <source>
        <dbReference type="ARBA" id="ARBA00006889"/>
    </source>
</evidence>
<dbReference type="Gene3D" id="2.40.128.20">
    <property type="match status" value="1"/>
</dbReference>
<dbReference type="PRINTS" id="PR01171">
    <property type="entry name" value="BCTLIPOCALIN"/>
</dbReference>
<comment type="subcellular location">
    <subcellularLocation>
        <location evidence="2">Cell outer membrane</location>
    </subcellularLocation>
</comment>
<dbReference type="CDD" id="cd19438">
    <property type="entry name" value="lipocalin_Blc-like"/>
    <property type="match status" value="1"/>
</dbReference>